<keyword evidence="3" id="KW-0408">Iron</keyword>
<evidence type="ECO:0000313" key="7">
    <source>
        <dbReference type="EMBL" id="AZN71145.1"/>
    </source>
</evidence>
<evidence type="ECO:0000256" key="5">
    <source>
        <dbReference type="SAM" id="MobiDB-lite"/>
    </source>
</evidence>
<evidence type="ECO:0000256" key="2">
    <source>
        <dbReference type="ARBA" id="ARBA00022801"/>
    </source>
</evidence>
<dbReference type="PANTHER" id="PTHR42988:SF2">
    <property type="entry name" value="CYCLIC NUCLEOTIDE PHOSPHODIESTERASE CBUA0032-RELATED"/>
    <property type="match status" value="1"/>
</dbReference>
<dbReference type="CDD" id="cd00838">
    <property type="entry name" value="MPP_superfamily"/>
    <property type="match status" value="1"/>
</dbReference>
<sequence length="350" mass="38681">MFRLAHISDIHLGLEHVPSMRELASKRITGYVNWRRHRRKALFGNVLEALLDDIFEKKPDHLAITGDLVNLATDNEVEVATAWLEAIGDGLSTSVVPGNHDAYVPGAYDKVAEAWRSYMTSDDERLIRPDNGLFPFMRVRDNVALIGISTATATPPFVASGYFGIPQARRTVELLKQAKNAGLFRVVMIHHPPVRRAAIWHKRMIGIGRFSRVLRDAGAELVLHGHTHLNTIHWLPSPGGLVPVVGIASASQGPGGAKPTATYNYFSIDGKPDDWQCRLERFQLPEDGGDKPIRISDDDLMRPETVPPGHIDPALGQDSASLLQEAIGERRHQKQAAQYATAQEPDDADK</sequence>
<dbReference type="OrthoDB" id="9794568at2"/>
<proteinExistence type="inferred from homology"/>
<dbReference type="EMBL" id="CP032509">
    <property type="protein sequence ID" value="AZN71145.1"/>
    <property type="molecule type" value="Genomic_DNA"/>
</dbReference>
<dbReference type="PANTHER" id="PTHR42988">
    <property type="entry name" value="PHOSPHOHYDROLASE"/>
    <property type="match status" value="1"/>
</dbReference>
<organism evidence="7 8">
    <name type="scientific">Georhizobium profundi</name>
    <dbReference type="NCBI Taxonomy" id="2341112"/>
    <lineage>
        <taxon>Bacteria</taxon>
        <taxon>Pseudomonadati</taxon>
        <taxon>Pseudomonadota</taxon>
        <taxon>Alphaproteobacteria</taxon>
        <taxon>Hyphomicrobiales</taxon>
        <taxon>Rhizobiaceae</taxon>
        <taxon>Georhizobium</taxon>
    </lineage>
</organism>
<dbReference type="KEGG" id="abaw:D5400_07550"/>
<dbReference type="InterPro" id="IPR004843">
    <property type="entry name" value="Calcineurin-like_PHP"/>
</dbReference>
<feature type="domain" description="Calcineurin-like phosphoesterase" evidence="6">
    <location>
        <begin position="2"/>
        <end position="228"/>
    </location>
</feature>
<name>A0A3Q8XPH1_9HYPH</name>
<gene>
    <name evidence="7" type="ORF">D5400_07550</name>
</gene>
<dbReference type="Proteomes" id="UP000268192">
    <property type="component" value="Chromosome"/>
</dbReference>
<dbReference type="GO" id="GO:0016787">
    <property type="term" value="F:hydrolase activity"/>
    <property type="evidence" value="ECO:0007669"/>
    <property type="project" value="UniProtKB-KW"/>
</dbReference>
<comment type="similarity">
    <text evidence="4">Belongs to the cyclic nucleotide phosphodiesterase class-III family.</text>
</comment>
<keyword evidence="1" id="KW-0479">Metal-binding</keyword>
<evidence type="ECO:0000259" key="6">
    <source>
        <dbReference type="Pfam" id="PF00149"/>
    </source>
</evidence>
<feature type="region of interest" description="Disordered" evidence="5">
    <location>
        <begin position="283"/>
        <end position="316"/>
    </location>
</feature>
<accession>A0A3Q8XPH1</accession>
<evidence type="ECO:0000313" key="8">
    <source>
        <dbReference type="Proteomes" id="UP000268192"/>
    </source>
</evidence>
<dbReference type="Gene3D" id="3.60.21.10">
    <property type="match status" value="1"/>
</dbReference>
<dbReference type="Pfam" id="PF00149">
    <property type="entry name" value="Metallophos"/>
    <property type="match status" value="1"/>
</dbReference>
<dbReference type="GO" id="GO:0046872">
    <property type="term" value="F:metal ion binding"/>
    <property type="evidence" value="ECO:0007669"/>
    <property type="project" value="UniProtKB-KW"/>
</dbReference>
<feature type="compositionally biased region" description="Basic and acidic residues" evidence="5">
    <location>
        <begin position="283"/>
        <end position="302"/>
    </location>
</feature>
<protein>
    <submittedName>
        <fullName evidence="7">Metallophosphoesterase</fullName>
    </submittedName>
</protein>
<evidence type="ECO:0000256" key="4">
    <source>
        <dbReference type="ARBA" id="ARBA00025742"/>
    </source>
</evidence>
<keyword evidence="8" id="KW-1185">Reference proteome</keyword>
<evidence type="ECO:0000256" key="3">
    <source>
        <dbReference type="ARBA" id="ARBA00023004"/>
    </source>
</evidence>
<reference evidence="7 8" key="1">
    <citation type="submission" date="2018-09" db="EMBL/GenBank/DDBJ databases">
        <title>Marinorhizobium profundi gen. nov., sp. nov., isolated from a deep-sea sediment sample from the New Britain Trench and proposal of Marinorhizobiaceae fam. nov. in the order Rhizobiales of the class Alphaproteobacteria.</title>
        <authorList>
            <person name="Cao J."/>
        </authorList>
    </citation>
    <scope>NUCLEOTIDE SEQUENCE [LARGE SCALE GENOMIC DNA]</scope>
    <source>
        <strain evidence="7 8">WS11</strain>
    </source>
</reference>
<dbReference type="AlphaFoldDB" id="A0A3Q8XPH1"/>
<dbReference type="SUPFAM" id="SSF56300">
    <property type="entry name" value="Metallo-dependent phosphatases"/>
    <property type="match status" value="1"/>
</dbReference>
<keyword evidence="2" id="KW-0378">Hydrolase</keyword>
<dbReference type="InterPro" id="IPR029052">
    <property type="entry name" value="Metallo-depent_PP-like"/>
</dbReference>
<evidence type="ECO:0000256" key="1">
    <source>
        <dbReference type="ARBA" id="ARBA00022723"/>
    </source>
</evidence>
<feature type="region of interest" description="Disordered" evidence="5">
    <location>
        <begin position="329"/>
        <end position="350"/>
    </location>
</feature>
<dbReference type="InterPro" id="IPR050884">
    <property type="entry name" value="CNP_phosphodiesterase-III"/>
</dbReference>